<dbReference type="Proteomes" id="UP000006258">
    <property type="component" value="Unassembled WGS sequence"/>
</dbReference>
<sequence length="39" mass="4799">MGIMKIWNSKKWLRNLTYWMKKDILAFELQVLTLQSQKN</sequence>
<dbReference type="EMBL" id="ACHA02000012">
    <property type="protein sequence ID" value="EFK56915.1"/>
    <property type="molecule type" value="Genomic_DNA"/>
</dbReference>
<gene>
    <name evidence="1" type="ORF">HMPREF0766_14118</name>
</gene>
<organism evidence="1 2">
    <name type="scientific">Sphingobacterium spiritivorum ATCC 33861</name>
    <dbReference type="NCBI Taxonomy" id="525373"/>
    <lineage>
        <taxon>Bacteria</taxon>
        <taxon>Pseudomonadati</taxon>
        <taxon>Bacteroidota</taxon>
        <taxon>Sphingobacteriia</taxon>
        <taxon>Sphingobacteriales</taxon>
        <taxon>Sphingobacteriaceae</taxon>
        <taxon>Sphingobacterium</taxon>
    </lineage>
</organism>
<evidence type="ECO:0000313" key="2">
    <source>
        <dbReference type="Proteomes" id="UP000006258"/>
    </source>
</evidence>
<comment type="caution">
    <text evidence="1">The sequence shown here is derived from an EMBL/GenBank/DDBJ whole genome shotgun (WGS) entry which is preliminary data.</text>
</comment>
<name>D7VT14_SPHSI</name>
<dbReference type="AlphaFoldDB" id="D7VT14"/>
<protein>
    <submittedName>
        <fullName evidence="1">Uncharacterized protein</fullName>
    </submittedName>
</protein>
<accession>D7VT14</accession>
<keyword evidence="2" id="KW-1185">Reference proteome</keyword>
<dbReference type="HOGENOM" id="CLU_3317197_0_0_10"/>
<evidence type="ECO:0000313" key="1">
    <source>
        <dbReference type="EMBL" id="EFK56915.1"/>
    </source>
</evidence>
<reference evidence="1" key="1">
    <citation type="submission" date="2010-07" db="EMBL/GenBank/DDBJ databases">
        <authorList>
            <person name="Muzny D."/>
            <person name="Qin X."/>
            <person name="Buhay C."/>
            <person name="Dugan-Rocha S."/>
            <person name="Ding Y."/>
            <person name="Chen G."/>
            <person name="Hawes A."/>
            <person name="Holder M."/>
            <person name="Jhangiani S."/>
            <person name="Johnson A."/>
            <person name="Khan Z."/>
            <person name="Li Z."/>
            <person name="Liu W."/>
            <person name="Liu X."/>
            <person name="Perez L."/>
            <person name="Shen H."/>
            <person name="Wang Q."/>
            <person name="Watt J."/>
            <person name="Xi L."/>
            <person name="Xin Y."/>
            <person name="Zhou J."/>
            <person name="Deng J."/>
            <person name="Jiang H."/>
            <person name="Liu Y."/>
            <person name="Qu J."/>
            <person name="Song X.-Z."/>
            <person name="Zhang L."/>
            <person name="Villasana D."/>
            <person name="Johnson A."/>
            <person name="Liu J."/>
            <person name="Liyanage D."/>
            <person name="Lorensuhewa L."/>
            <person name="Robinson T."/>
            <person name="Song A."/>
            <person name="Song B.-B."/>
            <person name="Dinh H."/>
            <person name="Thornton R."/>
            <person name="Coyle M."/>
            <person name="Francisco L."/>
            <person name="Jackson L."/>
            <person name="Javaid M."/>
            <person name="Korchina V."/>
            <person name="Kovar C."/>
            <person name="Mata R."/>
            <person name="Mathew T."/>
            <person name="Ngo R."/>
            <person name="Nguyen L."/>
            <person name="Nguyen N."/>
            <person name="Okwuonu G."/>
            <person name="Ongeri F."/>
            <person name="Pham C."/>
            <person name="Simmons D."/>
            <person name="Wilczek-Boney K."/>
            <person name="Hale W."/>
            <person name="Jakkamsetti A."/>
            <person name="Pham P."/>
            <person name="Ruth R."/>
            <person name="San Lucas F."/>
            <person name="Warren J."/>
            <person name="Zhang J."/>
            <person name="Zhao Z."/>
            <person name="Zhou C."/>
            <person name="Zhu D."/>
            <person name="Lee S."/>
            <person name="Bess C."/>
            <person name="Blankenburg K."/>
            <person name="Forbes L."/>
            <person name="Fu Q."/>
            <person name="Gubbala S."/>
            <person name="Hirani K."/>
            <person name="Jayaseelan J.C."/>
            <person name="Lara F."/>
            <person name="Munidasa M."/>
            <person name="Palculict T."/>
            <person name="Patil S."/>
            <person name="Pu L.-L."/>
            <person name="Saada N."/>
            <person name="Tang L."/>
            <person name="Weissenberger G."/>
            <person name="Zhu Y."/>
            <person name="Hemphill L."/>
            <person name="Shang Y."/>
            <person name="Youmans B."/>
            <person name="Ayvaz T."/>
            <person name="Ross M."/>
            <person name="Santibanez J."/>
            <person name="Aqrawi P."/>
            <person name="Gross S."/>
            <person name="Joshi V."/>
            <person name="Fowler G."/>
            <person name="Nazareth L."/>
            <person name="Reid J."/>
            <person name="Worley K."/>
            <person name="Petrosino J."/>
            <person name="Highlander S."/>
            <person name="Gibbs R."/>
        </authorList>
    </citation>
    <scope>NUCLEOTIDE SEQUENCE [LARGE SCALE GENOMIC DNA]</scope>
    <source>
        <strain evidence="1">ATCC 33861</strain>
    </source>
</reference>
<dbReference type="STRING" id="525373.HMPREF0766_14118"/>
<proteinExistence type="predicted"/>